<dbReference type="GO" id="GO:0005886">
    <property type="term" value="C:plasma membrane"/>
    <property type="evidence" value="ECO:0007669"/>
    <property type="project" value="UniProtKB-SubCell"/>
</dbReference>
<organism evidence="9 10">
    <name type="scientific">Phyllobacterium endophyticum</name>
    <dbReference type="NCBI Taxonomy" id="1149773"/>
    <lineage>
        <taxon>Bacteria</taxon>
        <taxon>Pseudomonadati</taxon>
        <taxon>Pseudomonadota</taxon>
        <taxon>Alphaproteobacteria</taxon>
        <taxon>Hyphomicrobiales</taxon>
        <taxon>Phyllobacteriaceae</taxon>
        <taxon>Phyllobacterium</taxon>
    </lineage>
</organism>
<dbReference type="EMBL" id="PGGN01000003">
    <property type="protein sequence ID" value="PSH56663.1"/>
    <property type="molecule type" value="Genomic_DNA"/>
</dbReference>
<evidence type="ECO:0000256" key="7">
    <source>
        <dbReference type="ARBA" id="ARBA00023136"/>
    </source>
</evidence>
<dbReference type="CDD" id="cd06579">
    <property type="entry name" value="TM_PBP1_transp_AraH_like"/>
    <property type="match status" value="1"/>
</dbReference>
<comment type="subcellular location">
    <subcellularLocation>
        <location evidence="1">Cell membrane</location>
        <topology evidence="1">Multi-pass membrane protein</topology>
    </subcellularLocation>
</comment>
<dbReference type="AlphaFoldDB" id="A0A2P7AR89"/>
<dbReference type="InterPro" id="IPR001851">
    <property type="entry name" value="ABC_transp_permease"/>
</dbReference>
<reference evidence="10" key="1">
    <citation type="submission" date="2017-11" db="EMBL/GenBank/DDBJ databases">
        <authorList>
            <person name="Kuznetsova I."/>
            <person name="Sazanova A."/>
            <person name="Chirak E."/>
            <person name="Safronova V."/>
            <person name="Willems A."/>
        </authorList>
    </citation>
    <scope>NUCLEOTIDE SEQUENCE [LARGE SCALE GENOMIC DNA]</scope>
    <source>
        <strain evidence="10">PEPV15</strain>
    </source>
</reference>
<protein>
    <submittedName>
        <fullName evidence="9">Sugar ABC transporter permease</fullName>
    </submittedName>
</protein>
<evidence type="ECO:0000256" key="4">
    <source>
        <dbReference type="ARBA" id="ARBA00022519"/>
    </source>
</evidence>
<evidence type="ECO:0000256" key="1">
    <source>
        <dbReference type="ARBA" id="ARBA00004651"/>
    </source>
</evidence>
<comment type="caution">
    <text evidence="9">The sequence shown here is derived from an EMBL/GenBank/DDBJ whole genome shotgun (WGS) entry which is preliminary data.</text>
</comment>
<name>A0A2P7AR89_9HYPH</name>
<dbReference type="PANTHER" id="PTHR32196">
    <property type="entry name" value="ABC TRANSPORTER PERMEASE PROTEIN YPHD-RELATED-RELATED"/>
    <property type="match status" value="1"/>
</dbReference>
<keyword evidence="7 8" id="KW-0472">Membrane</keyword>
<evidence type="ECO:0000256" key="2">
    <source>
        <dbReference type="ARBA" id="ARBA00022448"/>
    </source>
</evidence>
<feature type="transmembrane region" description="Helical" evidence="8">
    <location>
        <begin position="105"/>
        <end position="125"/>
    </location>
</feature>
<dbReference type="OrthoDB" id="192433at2"/>
<dbReference type="Pfam" id="PF02653">
    <property type="entry name" value="BPD_transp_2"/>
    <property type="match status" value="1"/>
</dbReference>
<keyword evidence="6 8" id="KW-1133">Transmembrane helix</keyword>
<dbReference type="Proteomes" id="UP000241158">
    <property type="component" value="Unassembled WGS sequence"/>
</dbReference>
<feature type="transmembrane region" description="Helical" evidence="8">
    <location>
        <begin position="300"/>
        <end position="318"/>
    </location>
</feature>
<keyword evidence="3" id="KW-1003">Cell membrane</keyword>
<keyword evidence="10" id="KW-1185">Reference proteome</keyword>
<keyword evidence="2" id="KW-0813">Transport</keyword>
<keyword evidence="5 8" id="KW-0812">Transmembrane</keyword>
<feature type="transmembrane region" description="Helical" evidence="8">
    <location>
        <begin position="257"/>
        <end position="288"/>
    </location>
</feature>
<feature type="transmembrane region" description="Helical" evidence="8">
    <location>
        <begin position="170"/>
        <end position="190"/>
    </location>
</feature>
<evidence type="ECO:0000256" key="5">
    <source>
        <dbReference type="ARBA" id="ARBA00022692"/>
    </source>
</evidence>
<evidence type="ECO:0000313" key="10">
    <source>
        <dbReference type="Proteomes" id="UP000241158"/>
    </source>
</evidence>
<sequence>MDDVVQMKAPVDTTPNRRLVGRLAGFFPILLLASLCIVFALLSDRFISVNNGLIILQQSTVLLVAALAMTFVVVNGSIDLSVGSTVALSALAAAAASAHMGAYAIIPALAVGFVCGLLNGVLFAYGKIPSFIVTLGTLVIYRGIVLLFTKGAPVSISDPGFLHAYATRTWGIPNSVVIAAVALLMAAVVFNHTVFGREVRAVGGGERVALLSGIPVNRVKLGVFVLCGSLCGLAGLLQSARTMAATAQLAQGLELDVIAAVVVGGTPLTGGIGQMRGTLLGVMIIAILSNGMNMIGMDPYMQNIIKGAVLIGAVFLTIDRTKILIIK</sequence>
<proteinExistence type="predicted"/>
<gene>
    <name evidence="9" type="ORF">CU100_14965</name>
</gene>
<accession>A0A2P7AR89</accession>
<feature type="transmembrane region" description="Helical" evidence="8">
    <location>
        <begin position="54"/>
        <end position="74"/>
    </location>
</feature>
<dbReference type="RefSeq" id="WP_106717411.1">
    <property type="nucleotide sequence ID" value="NZ_JACHXT010000003.1"/>
</dbReference>
<feature type="transmembrane region" description="Helical" evidence="8">
    <location>
        <begin position="80"/>
        <end position="98"/>
    </location>
</feature>
<evidence type="ECO:0000313" key="9">
    <source>
        <dbReference type="EMBL" id="PSH56663.1"/>
    </source>
</evidence>
<dbReference type="GO" id="GO:0022857">
    <property type="term" value="F:transmembrane transporter activity"/>
    <property type="evidence" value="ECO:0007669"/>
    <property type="project" value="InterPro"/>
</dbReference>
<feature type="transmembrane region" description="Helical" evidence="8">
    <location>
        <begin position="219"/>
        <end position="237"/>
    </location>
</feature>
<feature type="transmembrane region" description="Helical" evidence="8">
    <location>
        <begin position="131"/>
        <end position="149"/>
    </location>
</feature>
<evidence type="ECO:0000256" key="3">
    <source>
        <dbReference type="ARBA" id="ARBA00022475"/>
    </source>
</evidence>
<evidence type="ECO:0000256" key="8">
    <source>
        <dbReference type="SAM" id="Phobius"/>
    </source>
</evidence>
<feature type="transmembrane region" description="Helical" evidence="8">
    <location>
        <begin position="20"/>
        <end position="42"/>
    </location>
</feature>
<dbReference type="PANTHER" id="PTHR32196:SF21">
    <property type="entry name" value="ABC TRANSPORTER PERMEASE PROTEIN YPHD-RELATED"/>
    <property type="match status" value="1"/>
</dbReference>
<evidence type="ECO:0000256" key="6">
    <source>
        <dbReference type="ARBA" id="ARBA00022989"/>
    </source>
</evidence>
<keyword evidence="4" id="KW-0997">Cell inner membrane</keyword>